<dbReference type="PROSITE" id="PS51257">
    <property type="entry name" value="PROKAR_LIPOPROTEIN"/>
    <property type="match status" value="1"/>
</dbReference>
<evidence type="ECO:0000256" key="1">
    <source>
        <dbReference type="SAM" id="SignalP"/>
    </source>
</evidence>
<evidence type="ECO:0000313" key="3">
    <source>
        <dbReference type="Proteomes" id="UP000016600"/>
    </source>
</evidence>
<keyword evidence="3" id="KW-1185">Reference proteome</keyword>
<feature type="signal peptide" evidence="1">
    <location>
        <begin position="1"/>
        <end position="26"/>
    </location>
</feature>
<protein>
    <submittedName>
        <fullName evidence="2">Putative lipoprotein</fullName>
    </submittedName>
</protein>
<keyword evidence="2" id="KW-0449">Lipoprotein</keyword>
<dbReference type="Proteomes" id="UP000016600">
    <property type="component" value="Unassembled WGS sequence"/>
</dbReference>
<organism evidence="2 3">
    <name type="scientific">Hoylesella pleuritidis F0068</name>
    <dbReference type="NCBI Taxonomy" id="1081904"/>
    <lineage>
        <taxon>Bacteria</taxon>
        <taxon>Pseudomonadati</taxon>
        <taxon>Bacteroidota</taxon>
        <taxon>Bacteroidia</taxon>
        <taxon>Bacteroidales</taxon>
        <taxon>Prevotellaceae</taxon>
        <taxon>Hoylesella</taxon>
    </lineage>
</organism>
<sequence length="359" mass="41047">MEKIKKLRLFAVLAALAALTSCTRNEMPQKQSNSRTKVDHLIIKEVFYIGHYWMKDLRKWNMGRSTQMYNDDQYIVIYNPTDEVKYLDGLALCANAIDPTKAIKFAPKDDFVNRYYGVVSLSYFPGSGHDHPVNPKQSVVIAKYAVDHKARFLKELEGEDLSLYKGIDAFLDLSKADFEWTNIEYEPDHKNNPAIPDMKAIMTWKDKKGKTVPSYNFQELTEHGGIALISLPWTPEDFKQNYKDTKGKKGYLHYITVTSSSFADFEAIEIPFKDVIDCMTICPRSQFQMRPSKLDKGYNAVTDIPFVSVKKSDYPTYSGLALTRRWDGKKFVDDNNSTSDFGVKVAALSRKDESGKIIK</sequence>
<proteinExistence type="predicted"/>
<keyword evidence="1" id="KW-0732">Signal</keyword>
<dbReference type="Pfam" id="PF16215">
    <property type="entry name" value="DUF4876"/>
    <property type="match status" value="1"/>
</dbReference>
<accession>U2LH11</accession>
<dbReference type="PATRIC" id="fig|1081904.3.peg.461"/>
<feature type="chain" id="PRO_5004631680" evidence="1">
    <location>
        <begin position="27"/>
        <end position="359"/>
    </location>
</feature>
<name>U2LH11_9BACT</name>
<evidence type="ECO:0000313" key="2">
    <source>
        <dbReference type="EMBL" id="ERK03546.1"/>
    </source>
</evidence>
<dbReference type="EMBL" id="AWET01000008">
    <property type="protein sequence ID" value="ERK03546.1"/>
    <property type="molecule type" value="Genomic_DNA"/>
</dbReference>
<gene>
    <name evidence="2" type="ORF">HMPREF1218_0040</name>
</gene>
<dbReference type="InterPro" id="IPR032627">
    <property type="entry name" value="DUF4876"/>
</dbReference>
<comment type="caution">
    <text evidence="2">The sequence shown here is derived from an EMBL/GenBank/DDBJ whole genome shotgun (WGS) entry which is preliminary data.</text>
</comment>
<reference evidence="2 3" key="1">
    <citation type="submission" date="2013-08" db="EMBL/GenBank/DDBJ databases">
        <authorList>
            <person name="Durkin A.S."/>
            <person name="Haft D.R."/>
            <person name="McCorrison J."/>
            <person name="Torralba M."/>
            <person name="Gillis M."/>
            <person name="Haft D.H."/>
            <person name="Methe B."/>
            <person name="Sutton G."/>
            <person name="Nelson K.E."/>
        </authorList>
    </citation>
    <scope>NUCLEOTIDE SEQUENCE [LARGE SCALE GENOMIC DNA]</scope>
    <source>
        <strain evidence="2 3">F0068</strain>
    </source>
</reference>
<dbReference type="AlphaFoldDB" id="U2LH11"/>
<dbReference type="RefSeq" id="WP_021583184.1">
    <property type="nucleotide sequence ID" value="NZ_AWET01000008.1"/>
</dbReference>